<feature type="transmembrane region" description="Helical" evidence="1">
    <location>
        <begin position="6"/>
        <end position="25"/>
    </location>
</feature>
<keyword evidence="1" id="KW-0812">Transmembrane</keyword>
<proteinExistence type="predicted"/>
<dbReference type="Proteomes" id="UP000055048">
    <property type="component" value="Unassembled WGS sequence"/>
</dbReference>
<accession>A0A0V0U6S9</accession>
<gene>
    <name evidence="2" type="ORF">T05_6557</name>
</gene>
<protein>
    <submittedName>
        <fullName evidence="2">Uncharacterized protein</fullName>
    </submittedName>
</protein>
<dbReference type="EMBL" id="JYDJ01000049">
    <property type="protein sequence ID" value="KRX46980.1"/>
    <property type="molecule type" value="Genomic_DNA"/>
</dbReference>
<sequence>MSCKLILLLTIIYLNEIIVRVWIIVERYGSILCRTMELSPLHCCTATIRFGCDVSKWRQMVRTVETYDMGVYFLIKERDFRAEKLIISEMEIVMFGVQELSTVTLSMCHWNWDQKKCLEEEQA</sequence>
<comment type="caution">
    <text evidence="2">The sequence shown here is derived from an EMBL/GenBank/DDBJ whole genome shotgun (WGS) entry which is preliminary data.</text>
</comment>
<dbReference type="AlphaFoldDB" id="A0A0V0U6S9"/>
<reference evidence="2 3" key="1">
    <citation type="submission" date="2015-01" db="EMBL/GenBank/DDBJ databases">
        <title>Evolution of Trichinella species and genotypes.</title>
        <authorList>
            <person name="Korhonen P.K."/>
            <person name="Edoardo P."/>
            <person name="Giuseppe L.R."/>
            <person name="Gasser R.B."/>
        </authorList>
    </citation>
    <scope>NUCLEOTIDE SEQUENCE [LARGE SCALE GENOMIC DNA]</scope>
    <source>
        <strain evidence="2">ISS417</strain>
    </source>
</reference>
<dbReference type="OrthoDB" id="10395959at2759"/>
<evidence type="ECO:0000313" key="2">
    <source>
        <dbReference type="EMBL" id="KRX46980.1"/>
    </source>
</evidence>
<organism evidence="2 3">
    <name type="scientific">Trichinella murrelli</name>
    <dbReference type="NCBI Taxonomy" id="144512"/>
    <lineage>
        <taxon>Eukaryota</taxon>
        <taxon>Metazoa</taxon>
        <taxon>Ecdysozoa</taxon>
        <taxon>Nematoda</taxon>
        <taxon>Enoplea</taxon>
        <taxon>Dorylaimia</taxon>
        <taxon>Trichinellida</taxon>
        <taxon>Trichinellidae</taxon>
        <taxon>Trichinella</taxon>
    </lineage>
</organism>
<evidence type="ECO:0000313" key="3">
    <source>
        <dbReference type="Proteomes" id="UP000055048"/>
    </source>
</evidence>
<keyword evidence="1" id="KW-1133">Transmembrane helix</keyword>
<name>A0A0V0U6S9_9BILA</name>
<evidence type="ECO:0000256" key="1">
    <source>
        <dbReference type="SAM" id="Phobius"/>
    </source>
</evidence>
<keyword evidence="1" id="KW-0472">Membrane</keyword>
<keyword evidence="3" id="KW-1185">Reference proteome</keyword>